<dbReference type="Gene3D" id="1.20.5.1200">
    <property type="entry name" value="Alpha-tocopherol transfer"/>
    <property type="match status" value="1"/>
</dbReference>
<dbReference type="PANTHER" id="PTHR10174">
    <property type="entry name" value="ALPHA-TOCOPHEROL TRANSFER PROTEIN-RELATED"/>
    <property type="match status" value="1"/>
</dbReference>
<reference evidence="2" key="1">
    <citation type="submission" date="2019-08" db="EMBL/GenBank/DDBJ databases">
        <title>The genome of the North American firefly Photinus pyralis.</title>
        <authorList>
            <consortium name="Photinus pyralis genome working group"/>
            <person name="Fallon T.R."/>
            <person name="Sander Lower S.E."/>
            <person name="Weng J.-K."/>
        </authorList>
    </citation>
    <scope>NUCLEOTIDE SEQUENCE</scope>
    <source>
        <strain evidence="2">TRF0915ILg1</strain>
        <tissue evidence="2">Whole body</tissue>
    </source>
</reference>
<gene>
    <name evidence="2" type="ORF">ILUMI_26707</name>
</gene>
<proteinExistence type="predicted"/>
<dbReference type="CDD" id="cd00170">
    <property type="entry name" value="SEC14"/>
    <property type="match status" value="1"/>
</dbReference>
<accession>A0A8K0C9A9</accession>
<protein>
    <recommendedName>
        <fullName evidence="1">CRAL-TRIO domain-containing protein</fullName>
    </recommendedName>
</protein>
<dbReference type="Gene3D" id="1.10.8.20">
    <property type="entry name" value="N-terminal domain of phosphatidylinositol transfer protein sec14p"/>
    <property type="match status" value="1"/>
</dbReference>
<keyword evidence="3" id="KW-1185">Reference proteome</keyword>
<dbReference type="OrthoDB" id="440711at2759"/>
<dbReference type="EMBL" id="VTPC01091160">
    <property type="protein sequence ID" value="KAF2879460.1"/>
    <property type="molecule type" value="Genomic_DNA"/>
</dbReference>
<dbReference type="InterPro" id="IPR011074">
    <property type="entry name" value="CRAL/TRIO_N_dom"/>
</dbReference>
<dbReference type="InterPro" id="IPR036865">
    <property type="entry name" value="CRAL-TRIO_dom_sf"/>
</dbReference>
<dbReference type="SMART" id="SM01100">
    <property type="entry name" value="CRAL_TRIO_N"/>
    <property type="match status" value="1"/>
</dbReference>
<dbReference type="InterPro" id="IPR036273">
    <property type="entry name" value="CRAL/TRIO_N_dom_sf"/>
</dbReference>
<dbReference type="PRINTS" id="PR00180">
    <property type="entry name" value="CRETINALDHBP"/>
</dbReference>
<dbReference type="Pfam" id="PF00650">
    <property type="entry name" value="CRAL_TRIO"/>
    <property type="match status" value="1"/>
</dbReference>
<dbReference type="Proteomes" id="UP000801492">
    <property type="component" value="Unassembled WGS sequence"/>
</dbReference>
<dbReference type="GO" id="GO:1902936">
    <property type="term" value="F:phosphatidylinositol bisphosphate binding"/>
    <property type="evidence" value="ECO:0007669"/>
    <property type="project" value="TreeGrafter"/>
</dbReference>
<dbReference type="PANTHER" id="PTHR10174:SF234">
    <property type="entry name" value="SD01558P"/>
    <property type="match status" value="1"/>
</dbReference>
<sequence>MSKTMPCEEEVISALDLGEPPQEILDYAKKELGEDPETRCQVLEEFRDLIYEKGECLPHRTDDAFLLRFLRMRYFTVKRAHKMLVNYYQFKEDNPEVFEDVDLNHLQKIGEADLISVPPYRDQNGRRILLYRLGLWDPEQFTITEIFQASWLILELAAIEQRHQILGGVVMFDLGGLTMQQVWHVTPKIVKLIFQIMVTSAPVRTHACHIINQPWIFEIVFNLFKPLLDERMTQRVFIHSDNMESLHQHMDPKNLPERYGGVHPDYNYNDWIEFFKGSEKILWELTTLGYNVEEKQDLDDEENEKVDS</sequence>
<comment type="caution">
    <text evidence="2">The sequence shown here is derived from an EMBL/GenBank/DDBJ whole genome shotgun (WGS) entry which is preliminary data.</text>
</comment>
<evidence type="ECO:0000313" key="3">
    <source>
        <dbReference type="Proteomes" id="UP000801492"/>
    </source>
</evidence>
<dbReference type="InterPro" id="IPR001251">
    <property type="entry name" value="CRAL-TRIO_dom"/>
</dbReference>
<dbReference type="Gene3D" id="3.40.525.10">
    <property type="entry name" value="CRAL-TRIO lipid binding domain"/>
    <property type="match status" value="1"/>
</dbReference>
<organism evidence="2 3">
    <name type="scientific">Ignelater luminosus</name>
    <name type="common">Cucubano</name>
    <name type="synonym">Pyrophorus luminosus</name>
    <dbReference type="NCBI Taxonomy" id="2038154"/>
    <lineage>
        <taxon>Eukaryota</taxon>
        <taxon>Metazoa</taxon>
        <taxon>Ecdysozoa</taxon>
        <taxon>Arthropoda</taxon>
        <taxon>Hexapoda</taxon>
        <taxon>Insecta</taxon>
        <taxon>Pterygota</taxon>
        <taxon>Neoptera</taxon>
        <taxon>Endopterygota</taxon>
        <taxon>Coleoptera</taxon>
        <taxon>Polyphaga</taxon>
        <taxon>Elateriformia</taxon>
        <taxon>Elateroidea</taxon>
        <taxon>Elateridae</taxon>
        <taxon>Agrypninae</taxon>
        <taxon>Pyrophorini</taxon>
        <taxon>Ignelater</taxon>
    </lineage>
</organism>
<evidence type="ECO:0000259" key="1">
    <source>
        <dbReference type="PROSITE" id="PS50191"/>
    </source>
</evidence>
<dbReference type="SMART" id="SM00516">
    <property type="entry name" value="SEC14"/>
    <property type="match status" value="1"/>
</dbReference>
<dbReference type="PROSITE" id="PS50191">
    <property type="entry name" value="CRAL_TRIO"/>
    <property type="match status" value="1"/>
</dbReference>
<dbReference type="SUPFAM" id="SSF52087">
    <property type="entry name" value="CRAL/TRIO domain"/>
    <property type="match status" value="1"/>
</dbReference>
<name>A0A8K0C9A9_IGNLU</name>
<dbReference type="GO" id="GO:0016020">
    <property type="term" value="C:membrane"/>
    <property type="evidence" value="ECO:0007669"/>
    <property type="project" value="TreeGrafter"/>
</dbReference>
<feature type="domain" description="CRAL-TRIO" evidence="1">
    <location>
        <begin position="102"/>
        <end position="267"/>
    </location>
</feature>
<evidence type="ECO:0000313" key="2">
    <source>
        <dbReference type="EMBL" id="KAF2879460.1"/>
    </source>
</evidence>
<dbReference type="SUPFAM" id="SSF46938">
    <property type="entry name" value="CRAL/TRIO N-terminal domain"/>
    <property type="match status" value="1"/>
</dbReference>
<dbReference type="Pfam" id="PF03765">
    <property type="entry name" value="CRAL_TRIO_N"/>
    <property type="match status" value="1"/>
</dbReference>
<dbReference type="AlphaFoldDB" id="A0A8K0C9A9"/>